<dbReference type="GO" id="GO:0008237">
    <property type="term" value="F:metallopeptidase activity"/>
    <property type="evidence" value="ECO:0007669"/>
    <property type="project" value="UniProtKB-KW"/>
</dbReference>
<reference evidence="9 10" key="1">
    <citation type="journal article" date="2015" name="Genome Announc.">
        <title>Expanding the biotechnology potential of lactobacilli through comparative genomics of 213 strains and associated genera.</title>
        <authorList>
            <person name="Sun Z."/>
            <person name="Harris H.M."/>
            <person name="McCann A."/>
            <person name="Guo C."/>
            <person name="Argimon S."/>
            <person name="Zhang W."/>
            <person name="Yang X."/>
            <person name="Jeffery I.B."/>
            <person name="Cooney J.C."/>
            <person name="Kagawa T.F."/>
            <person name="Liu W."/>
            <person name="Song Y."/>
            <person name="Salvetti E."/>
            <person name="Wrobel A."/>
            <person name="Rasinkangas P."/>
            <person name="Parkhill J."/>
            <person name="Rea M.C."/>
            <person name="O'Sullivan O."/>
            <person name="Ritari J."/>
            <person name="Douillard F.P."/>
            <person name="Paul Ross R."/>
            <person name="Yang R."/>
            <person name="Briner A.E."/>
            <person name="Felis G.E."/>
            <person name="de Vos W.M."/>
            <person name="Barrangou R."/>
            <person name="Klaenhammer T.R."/>
            <person name="Caufield P.W."/>
            <person name="Cui Y."/>
            <person name="Zhang H."/>
            <person name="O'Toole P.W."/>
        </authorList>
    </citation>
    <scope>NUCLEOTIDE SEQUENCE [LARGE SCALE GENOMIC DNA]</scope>
    <source>
        <strain evidence="9 10">DSM 12744</strain>
    </source>
</reference>
<dbReference type="PROSITE" id="PS50249">
    <property type="entry name" value="MPN"/>
    <property type="match status" value="1"/>
</dbReference>
<keyword evidence="4" id="KW-0378">Hydrolase</keyword>
<evidence type="ECO:0000256" key="3">
    <source>
        <dbReference type="ARBA" id="ARBA00022723"/>
    </source>
</evidence>
<dbReference type="EMBL" id="AZEC01000002">
    <property type="protein sequence ID" value="KRL14231.1"/>
    <property type="molecule type" value="Genomic_DNA"/>
</dbReference>
<sequence>MEEVAVMLPREKATQFGVGALTDQELIALMLGGGSRYQSVFQIAEAIINQYHFLPNLQYAGLAELSRIAGVGPAKALMLAGGIELGRRVAHQLGDRFGRIDSVESAAKHLMDYYAGCTQEEFIAIYLDAKNAVIAEQMLFKGSLTASIAHPREVFAGALRFAAAHILVAHNHPSGDPTPSQQDLMLTERLVSVGEIVGIEVVDHLIVGQDDYASIRSCHPW</sequence>
<evidence type="ECO:0000256" key="1">
    <source>
        <dbReference type="ARBA" id="ARBA00010243"/>
    </source>
</evidence>
<dbReference type="GO" id="GO:0046872">
    <property type="term" value="F:metal ion binding"/>
    <property type="evidence" value="ECO:0007669"/>
    <property type="project" value="UniProtKB-KW"/>
</dbReference>
<dbReference type="Proteomes" id="UP000051330">
    <property type="component" value="Unassembled WGS sequence"/>
</dbReference>
<evidence type="ECO:0000256" key="5">
    <source>
        <dbReference type="ARBA" id="ARBA00022833"/>
    </source>
</evidence>
<accession>A0A0R1N1U9</accession>
<keyword evidence="10" id="KW-1185">Reference proteome</keyword>
<keyword evidence="2" id="KW-0645">Protease</keyword>
<evidence type="ECO:0000313" key="10">
    <source>
        <dbReference type="Proteomes" id="UP000051330"/>
    </source>
</evidence>
<dbReference type="InterPro" id="IPR037518">
    <property type="entry name" value="MPN"/>
</dbReference>
<evidence type="ECO:0000256" key="6">
    <source>
        <dbReference type="ARBA" id="ARBA00023049"/>
    </source>
</evidence>
<dbReference type="Gene3D" id="3.40.140.10">
    <property type="entry name" value="Cytidine Deaminase, domain 2"/>
    <property type="match status" value="1"/>
</dbReference>
<dbReference type="InterPro" id="IPR025657">
    <property type="entry name" value="RadC_JAB"/>
</dbReference>
<comment type="caution">
    <text evidence="9">The sequence shown here is derived from an EMBL/GenBank/DDBJ whole genome shotgun (WGS) entry which is preliminary data.</text>
</comment>
<evidence type="ECO:0000256" key="7">
    <source>
        <dbReference type="RuleBase" id="RU003797"/>
    </source>
</evidence>
<dbReference type="STRING" id="1423792.FD09_GL001396"/>
<dbReference type="AlphaFoldDB" id="A0A0R1N1U9"/>
<name>A0A0R1N1U9_9LACO</name>
<dbReference type="Pfam" id="PF20582">
    <property type="entry name" value="UPF0758_N"/>
    <property type="match status" value="1"/>
</dbReference>
<proteinExistence type="inferred from homology"/>
<feature type="domain" description="MPN" evidence="8">
    <location>
        <begin position="99"/>
        <end position="221"/>
    </location>
</feature>
<dbReference type="InterPro" id="IPR020891">
    <property type="entry name" value="UPF0758_CS"/>
</dbReference>
<dbReference type="CDD" id="cd08071">
    <property type="entry name" value="MPN_DUF2466"/>
    <property type="match status" value="1"/>
</dbReference>
<dbReference type="SUPFAM" id="SSF102712">
    <property type="entry name" value="JAB1/MPN domain"/>
    <property type="match status" value="1"/>
</dbReference>
<evidence type="ECO:0000256" key="2">
    <source>
        <dbReference type="ARBA" id="ARBA00022670"/>
    </source>
</evidence>
<keyword evidence="5" id="KW-0862">Zinc</keyword>
<comment type="similarity">
    <text evidence="1 7">Belongs to the UPF0758 family.</text>
</comment>
<dbReference type="PROSITE" id="PS01302">
    <property type="entry name" value="UPF0758"/>
    <property type="match status" value="1"/>
</dbReference>
<protein>
    <submittedName>
        <fullName evidence="9">DNA repair protein (RadC)</fullName>
    </submittedName>
</protein>
<dbReference type="PATRIC" id="fig|1423792.3.peg.1414"/>
<evidence type="ECO:0000256" key="4">
    <source>
        <dbReference type="ARBA" id="ARBA00022801"/>
    </source>
</evidence>
<dbReference type="PANTHER" id="PTHR30471:SF3">
    <property type="entry name" value="UPF0758 PROTEIN YEES-RELATED"/>
    <property type="match status" value="1"/>
</dbReference>
<dbReference type="Pfam" id="PF04002">
    <property type="entry name" value="RadC"/>
    <property type="match status" value="1"/>
</dbReference>
<dbReference type="NCBIfam" id="TIGR00608">
    <property type="entry name" value="radc"/>
    <property type="match status" value="1"/>
</dbReference>
<dbReference type="PANTHER" id="PTHR30471">
    <property type="entry name" value="DNA REPAIR PROTEIN RADC"/>
    <property type="match status" value="1"/>
</dbReference>
<dbReference type="InterPro" id="IPR001405">
    <property type="entry name" value="UPF0758"/>
</dbReference>
<keyword evidence="3" id="KW-0479">Metal-binding</keyword>
<dbReference type="OrthoDB" id="9804482at2"/>
<dbReference type="RefSeq" id="WP_057818252.1">
    <property type="nucleotide sequence ID" value="NZ_AZEC01000002.1"/>
</dbReference>
<dbReference type="NCBIfam" id="NF000642">
    <property type="entry name" value="PRK00024.1"/>
    <property type="match status" value="1"/>
</dbReference>
<evidence type="ECO:0000313" key="9">
    <source>
        <dbReference type="EMBL" id="KRL14231.1"/>
    </source>
</evidence>
<dbReference type="InterPro" id="IPR046778">
    <property type="entry name" value="UPF0758_N"/>
</dbReference>
<keyword evidence="6" id="KW-0482">Metalloprotease</keyword>
<evidence type="ECO:0000259" key="8">
    <source>
        <dbReference type="PROSITE" id="PS50249"/>
    </source>
</evidence>
<gene>
    <name evidence="9" type="ORF">FD09_GL001396</name>
</gene>
<dbReference type="GO" id="GO:0006508">
    <property type="term" value="P:proteolysis"/>
    <property type="evidence" value="ECO:0007669"/>
    <property type="project" value="UniProtKB-KW"/>
</dbReference>
<organism evidence="9 10">
    <name type="scientific">Schleiferilactobacillus perolens DSM 12744</name>
    <dbReference type="NCBI Taxonomy" id="1423792"/>
    <lineage>
        <taxon>Bacteria</taxon>
        <taxon>Bacillati</taxon>
        <taxon>Bacillota</taxon>
        <taxon>Bacilli</taxon>
        <taxon>Lactobacillales</taxon>
        <taxon>Lactobacillaceae</taxon>
        <taxon>Schleiferilactobacillus</taxon>
    </lineage>
</organism>